<dbReference type="EMBL" id="CP001087">
    <property type="protein sequence ID" value="ACN15339.1"/>
    <property type="molecule type" value="Genomic_DNA"/>
</dbReference>
<dbReference type="PANTHER" id="PTHR12815">
    <property type="entry name" value="SORTING AND ASSEMBLY MACHINERY SAMM50 PROTEIN FAMILY MEMBER"/>
    <property type="match status" value="1"/>
</dbReference>
<protein>
    <recommendedName>
        <fullName evidence="8">Outer membrane protein assembly factor BamA</fullName>
    </recommendedName>
</protein>
<accession>C0QEJ7</accession>
<dbReference type="PROSITE" id="PS51779">
    <property type="entry name" value="POTRA"/>
    <property type="match status" value="4"/>
</dbReference>
<evidence type="ECO:0000259" key="10">
    <source>
        <dbReference type="PROSITE" id="PS51779"/>
    </source>
</evidence>
<keyword evidence="12" id="KW-1185">Reference proteome</keyword>
<dbReference type="eggNOG" id="COG4775">
    <property type="taxonomic scope" value="Bacteria"/>
</dbReference>
<keyword evidence="5" id="KW-0677">Repeat</keyword>
<evidence type="ECO:0000256" key="5">
    <source>
        <dbReference type="ARBA" id="ARBA00022737"/>
    </source>
</evidence>
<evidence type="ECO:0000256" key="4">
    <source>
        <dbReference type="ARBA" id="ARBA00022729"/>
    </source>
</evidence>
<dbReference type="Gene3D" id="3.10.20.310">
    <property type="entry name" value="membrane protein fhac"/>
    <property type="match status" value="5"/>
</dbReference>
<dbReference type="OrthoDB" id="9803054at2"/>
<evidence type="ECO:0000256" key="1">
    <source>
        <dbReference type="ARBA" id="ARBA00004370"/>
    </source>
</evidence>
<dbReference type="NCBIfam" id="TIGR03303">
    <property type="entry name" value="OM_YaeT"/>
    <property type="match status" value="1"/>
</dbReference>
<proteinExistence type="predicted"/>
<evidence type="ECO:0000256" key="2">
    <source>
        <dbReference type="ARBA" id="ARBA00022452"/>
    </source>
</evidence>
<dbReference type="InterPro" id="IPR039910">
    <property type="entry name" value="D15-like"/>
</dbReference>
<dbReference type="AlphaFoldDB" id="C0QEJ7"/>
<comment type="subcellular location">
    <subcellularLocation>
        <location evidence="1">Membrane</location>
    </subcellularLocation>
</comment>
<dbReference type="GO" id="GO:0009279">
    <property type="term" value="C:cell outer membrane"/>
    <property type="evidence" value="ECO:0007669"/>
    <property type="project" value="UniProtKB-UniRule"/>
</dbReference>
<name>C0QEJ7_DESAH</name>
<dbReference type="STRING" id="177437.HRM2_22410"/>
<feature type="domain" description="POTRA" evidence="10">
    <location>
        <begin position="321"/>
        <end position="407"/>
    </location>
</feature>
<dbReference type="Pfam" id="PF01103">
    <property type="entry name" value="Omp85"/>
    <property type="match status" value="1"/>
</dbReference>
<keyword evidence="3 9" id="KW-0812">Transmembrane</keyword>
<feature type="domain" description="POTRA" evidence="10">
    <location>
        <begin position="169"/>
        <end position="240"/>
    </location>
</feature>
<dbReference type="GO" id="GO:0071709">
    <property type="term" value="P:membrane assembly"/>
    <property type="evidence" value="ECO:0007669"/>
    <property type="project" value="InterPro"/>
</dbReference>
<keyword evidence="4" id="KW-0732">Signal</keyword>
<evidence type="ECO:0000256" key="6">
    <source>
        <dbReference type="ARBA" id="ARBA00023136"/>
    </source>
</evidence>
<dbReference type="InterPro" id="IPR010827">
    <property type="entry name" value="BamA/TamA_POTRA"/>
</dbReference>
<dbReference type="HOGENOM" id="CLU_007664_1_1_7"/>
<dbReference type="InterPro" id="IPR023707">
    <property type="entry name" value="OM_assembly_BamA"/>
</dbReference>
<feature type="transmembrane region" description="Helical" evidence="9">
    <location>
        <begin position="23"/>
        <end position="40"/>
    </location>
</feature>
<keyword evidence="6 9" id="KW-0472">Membrane</keyword>
<dbReference type="PIRSF" id="PIRSF006076">
    <property type="entry name" value="OM_assembly_OMP85"/>
    <property type="match status" value="1"/>
</dbReference>
<evidence type="ECO:0000313" key="12">
    <source>
        <dbReference type="Proteomes" id="UP000000442"/>
    </source>
</evidence>
<sequence>MNDKPYNHQVETDTMNTGIFKRTAFMAMLFVVFFSVTVSAKDKITIGILPFAVHADKTLDKLEKSIPRMLSEKFQADGAETVLIEKVPEGIDLGYNKIKELGIQYGVDHLVWGSLFMVGGRLSIDARLAATFDARLPAAYFAEAEGLENLFSAVNRLSSEISSVIFKRQFITGVKLEGNRRIESDAVLRILAVKPGEIFNPATLSDDLKKIYKMGYFDDVRVESDEQDKGIELIFTVVEKPSVRKLKIKGNRVYEEKEITDVIRTSTGSILNIFKLDADVARVKALYTEKNYHNCDIRYQTTPLDNNQADIEFIIDEGNKLRIESLVFEGNSFFSDKQLKKEMKTKEKGFFFWVTSSGDLDQNELDQDVFRLESYYKDQGFVDARVSDPEIVYGKESISVNFKIDEGVQYRIGTVDFKGDLIVPVETLTTEIKSRGTELYSRKQLRSDVISLTDIYADKGYANAEVSPLIGRDMEKKIVNITFNLDKKSPVYFERILISGNTKTRDKVIRRQIKVYEQELYSMSKLQDSVKNLRRTDYFENVEVTTSKGSKPDRLDVHMNITEKPTGTFSFGGGYSSEDSMFGMVSVTERNLFGKGQVATVRAEISGSSTKYTLSFTEPWLFDIPLSAGFDLYNWDKEYDYYDKDSKGVALRLGYMIFDFTSIGIKYAFEDFTISDVDTDYTSVDAGTYVTSSLTTTLKYDSRNKSFNATEGMLHSISMEYAGRFLGGEIDFTKYIAESGVHFPIFSKLTGLVHGKTGFLDDQSSDDIDIDYEKFYLGGINSIRGYDWQDINAGENSEGNIEGGVKFVQFNFELNFPLLEDVGLAGVLFYDSGDVFASDEDITFNDLKSSYGAGIRWYSPMGPIRIEYGITLDDTDESSAGDSRWEFSMGSSF</sequence>
<feature type="domain" description="POTRA" evidence="10">
    <location>
        <begin position="491"/>
        <end position="564"/>
    </location>
</feature>
<keyword evidence="2" id="KW-1134">Transmembrane beta strand</keyword>
<evidence type="ECO:0000256" key="8">
    <source>
        <dbReference type="NCBIfam" id="TIGR03303"/>
    </source>
</evidence>
<dbReference type="InterPro" id="IPR034746">
    <property type="entry name" value="POTRA"/>
</dbReference>
<feature type="domain" description="POTRA" evidence="10">
    <location>
        <begin position="241"/>
        <end position="318"/>
    </location>
</feature>
<evidence type="ECO:0000256" key="7">
    <source>
        <dbReference type="ARBA" id="ARBA00023237"/>
    </source>
</evidence>
<dbReference type="InterPro" id="IPR000184">
    <property type="entry name" value="Bac_surfAg_D15"/>
</dbReference>
<gene>
    <name evidence="11" type="ordered locus">HRM2_22410</name>
</gene>
<reference evidence="11 12" key="1">
    <citation type="journal article" date="2009" name="Environ. Microbiol.">
        <title>Genome sequence of Desulfobacterium autotrophicum HRM2, a marine sulfate reducer oxidizing organic carbon completely to carbon dioxide.</title>
        <authorList>
            <person name="Strittmatter A.W."/>
            <person name="Liesegang H."/>
            <person name="Rabus R."/>
            <person name="Decker I."/>
            <person name="Amann J."/>
            <person name="Andres S."/>
            <person name="Henne A."/>
            <person name="Fricke W.F."/>
            <person name="Martinez-Arias R."/>
            <person name="Bartels D."/>
            <person name="Goesmann A."/>
            <person name="Krause L."/>
            <person name="Puehler A."/>
            <person name="Klenk H.P."/>
            <person name="Richter M."/>
            <person name="Schuler M."/>
            <person name="Gloeckner F.O."/>
            <person name="Meyerdierks A."/>
            <person name="Gottschalk G."/>
            <person name="Amann R."/>
        </authorList>
    </citation>
    <scope>NUCLEOTIDE SEQUENCE [LARGE SCALE GENOMIC DNA]</scope>
    <source>
        <strain evidence="12">ATCC 43914 / DSM 3382 / HRM2</strain>
    </source>
</reference>
<dbReference type="KEGG" id="dat:HRM2_22410"/>
<keyword evidence="9" id="KW-1133">Transmembrane helix</keyword>
<dbReference type="Pfam" id="PF07244">
    <property type="entry name" value="POTRA"/>
    <property type="match status" value="5"/>
</dbReference>
<evidence type="ECO:0000256" key="3">
    <source>
        <dbReference type="ARBA" id="ARBA00022692"/>
    </source>
</evidence>
<organism evidence="11 12">
    <name type="scientific">Desulforapulum autotrophicum (strain ATCC 43914 / DSM 3382 / VKM B-1955 / HRM2)</name>
    <name type="common">Desulfobacterium autotrophicum</name>
    <dbReference type="NCBI Taxonomy" id="177437"/>
    <lineage>
        <taxon>Bacteria</taxon>
        <taxon>Pseudomonadati</taxon>
        <taxon>Thermodesulfobacteriota</taxon>
        <taxon>Desulfobacteria</taxon>
        <taxon>Desulfobacterales</taxon>
        <taxon>Desulfobacteraceae</taxon>
        <taxon>Desulforapulum</taxon>
    </lineage>
</organism>
<dbReference type="PANTHER" id="PTHR12815:SF23">
    <property type="entry name" value="OUTER MEMBRANE PROTEIN ASSEMBLY FACTOR BAMA"/>
    <property type="match status" value="1"/>
</dbReference>
<evidence type="ECO:0000313" key="11">
    <source>
        <dbReference type="EMBL" id="ACN15339.1"/>
    </source>
</evidence>
<evidence type="ECO:0000256" key="9">
    <source>
        <dbReference type="SAM" id="Phobius"/>
    </source>
</evidence>
<keyword evidence="7" id="KW-0998">Cell outer membrane</keyword>
<dbReference type="Gene3D" id="2.40.160.50">
    <property type="entry name" value="membrane protein fhac: a member of the omp85/tpsb transporter family"/>
    <property type="match status" value="1"/>
</dbReference>
<dbReference type="Proteomes" id="UP000000442">
    <property type="component" value="Chromosome"/>
</dbReference>